<dbReference type="RefSeq" id="WP_025300167.1">
    <property type="nucleotide sequence ID" value="NZ_CP006745.1"/>
</dbReference>
<dbReference type="EC" id="2.6.99.2" evidence="4 5"/>
<comment type="caution">
    <text evidence="4">Lacks conserved residue(s) required for the propagation of feature annotation.</text>
</comment>
<dbReference type="NCBIfam" id="TIGR00559">
    <property type="entry name" value="pdxJ"/>
    <property type="match status" value="1"/>
</dbReference>
<dbReference type="SUPFAM" id="SSF63892">
    <property type="entry name" value="Pyridoxine 5'-phosphate synthase"/>
    <property type="match status" value="1"/>
</dbReference>
<evidence type="ECO:0000256" key="2">
    <source>
        <dbReference type="ARBA" id="ARBA00022679"/>
    </source>
</evidence>
<protein>
    <recommendedName>
        <fullName evidence="4 5">Pyridoxine 5'-phosphate synthase</fullName>
        <shortName evidence="4">PNP synthase</shortName>
        <ecNumber evidence="4 5">2.6.99.2</ecNumber>
    </recommendedName>
</protein>
<dbReference type="HAMAP" id="MF_00279">
    <property type="entry name" value="PdxJ"/>
    <property type="match status" value="1"/>
</dbReference>
<comment type="subunit">
    <text evidence="4">Homooctamer; tetramer of dimers.</text>
</comment>
<feature type="binding site" evidence="4">
    <location>
        <position position="50"/>
    </location>
    <ligand>
        <name>1-deoxy-D-xylulose 5-phosphate</name>
        <dbReference type="ChEBI" id="CHEBI:57792"/>
    </ligand>
</feature>
<dbReference type="UniPathway" id="UPA00244">
    <property type="reaction ID" value="UER00313"/>
</dbReference>
<dbReference type="NCBIfam" id="NF003626">
    <property type="entry name" value="PRK05265.1-4"/>
    <property type="match status" value="1"/>
</dbReference>
<keyword evidence="3 4" id="KW-0664">Pyridoxine biosynthesis</keyword>
<dbReference type="KEGG" id="efk:P856_29"/>
<dbReference type="InterPro" id="IPR004569">
    <property type="entry name" value="PyrdxlP_synth_PdxJ"/>
</dbReference>
<dbReference type="HOGENOM" id="CLU_074563_1_0_5"/>
<comment type="catalytic activity">
    <reaction evidence="4">
        <text>3-amino-2-oxopropyl phosphate + 1-deoxy-D-xylulose 5-phosphate = pyridoxine 5'-phosphate + phosphate + 2 H2O + H(+)</text>
        <dbReference type="Rhea" id="RHEA:15265"/>
        <dbReference type="ChEBI" id="CHEBI:15377"/>
        <dbReference type="ChEBI" id="CHEBI:15378"/>
        <dbReference type="ChEBI" id="CHEBI:43474"/>
        <dbReference type="ChEBI" id="CHEBI:57279"/>
        <dbReference type="ChEBI" id="CHEBI:57792"/>
        <dbReference type="ChEBI" id="CHEBI:58589"/>
        <dbReference type="EC" id="2.6.99.2"/>
    </reaction>
</comment>
<reference evidence="6 7" key="1">
    <citation type="journal article" date="2013" name="PLoS ONE">
        <title>Bacterial endosymbiosis in a chordate host: long-term co-evolution and conservation of secondary metabolism.</title>
        <authorList>
            <person name="Kwan J.C."/>
            <person name="Schmidt E.W."/>
        </authorList>
    </citation>
    <scope>NUCLEOTIDE SEQUENCE [LARGE SCALE GENOMIC DNA]</scope>
    <source>
        <strain evidence="7">faulkneri L5</strain>
    </source>
</reference>
<dbReference type="PATRIC" id="fig|1401328.3.peg.29"/>
<accession>V9TVE0</accession>
<keyword evidence="2 4" id="KW-0808">Transferase</keyword>
<feature type="binding site" evidence="4">
    <location>
        <position position="7"/>
    </location>
    <ligand>
        <name>3-amino-2-oxopropyl phosphate</name>
        <dbReference type="ChEBI" id="CHEBI:57279"/>
    </ligand>
</feature>
<comment type="pathway">
    <text evidence="4">Cofactor biosynthesis; pyridoxine 5'-phosphate biosynthesis; pyridoxine 5'-phosphate from D-erythrose 4-phosphate: step 5/5.</text>
</comment>
<dbReference type="eggNOG" id="COG0854">
    <property type="taxonomic scope" value="Bacteria"/>
</dbReference>
<dbReference type="Proteomes" id="UP000018700">
    <property type="component" value="Chromosome"/>
</dbReference>
<dbReference type="PANTHER" id="PTHR30456">
    <property type="entry name" value="PYRIDOXINE 5'-PHOSPHATE SYNTHASE"/>
    <property type="match status" value="1"/>
</dbReference>
<dbReference type="PANTHER" id="PTHR30456:SF0">
    <property type="entry name" value="PYRIDOXINE 5'-PHOSPHATE SYNTHASE"/>
    <property type="match status" value="1"/>
</dbReference>
<dbReference type="OrthoDB" id="9806590at2"/>
<dbReference type="AlphaFoldDB" id="V9TVE0"/>
<evidence type="ECO:0000256" key="5">
    <source>
        <dbReference type="NCBIfam" id="TIGR00559"/>
    </source>
</evidence>
<evidence type="ECO:0000313" key="6">
    <source>
        <dbReference type="EMBL" id="AHC73280.1"/>
    </source>
</evidence>
<dbReference type="GO" id="GO:0008615">
    <property type="term" value="P:pyridoxine biosynthetic process"/>
    <property type="evidence" value="ECO:0007669"/>
    <property type="project" value="UniProtKB-UniRule"/>
</dbReference>
<dbReference type="InterPro" id="IPR013785">
    <property type="entry name" value="Aldolase_TIM"/>
</dbReference>
<dbReference type="GO" id="GO:0005829">
    <property type="term" value="C:cytosol"/>
    <property type="evidence" value="ECO:0007669"/>
    <property type="project" value="TreeGrafter"/>
</dbReference>
<feature type="active site" description="Proton donor" evidence="4">
    <location>
        <position position="197"/>
    </location>
</feature>
<sequence length="250" mass="27905">MIALSVNLNKVATLRNTRTYNYPSVVRAARTVLDAGAAGITIHPRPDARHIREQDVLDLAELMEEANYNKKEFNIEGYPNARFLSLVKRIKPNQVTLVPDSPDQLTSDHGWNLLNQNSFLFPIVTELKNIGCRVSLFSDAVPNFVEEIAKIGSDRIEIYTGYYFNTFRTPQNASVLKTIVDTAKAARNCGLGVNAGHDLTLKNLPTLVKSVPWLDEVSIGHHFIGEALWMGLEEVVQAYKDRLVLANTIS</sequence>
<feature type="binding site" evidence="4">
    <location>
        <begin position="220"/>
        <end position="221"/>
    </location>
    <ligand>
        <name>3-amino-2-oxopropyl phosphate</name>
        <dbReference type="ChEBI" id="CHEBI:57279"/>
    </ligand>
</feature>
<evidence type="ECO:0000256" key="1">
    <source>
        <dbReference type="ARBA" id="ARBA00022490"/>
    </source>
</evidence>
<comment type="function">
    <text evidence="4">Catalyzes the complicated ring closure reaction between the two acyclic compounds 1-deoxy-D-xylulose-5-phosphate (DXP) and 3-amino-2-oxopropyl phosphate (1-amino-acetone-3-phosphate or AAP) to form pyridoxine 5'-phosphate (PNP) and inorganic phosphate.</text>
</comment>
<evidence type="ECO:0000256" key="4">
    <source>
        <dbReference type="HAMAP-Rule" id="MF_00279"/>
    </source>
</evidence>
<evidence type="ECO:0000256" key="3">
    <source>
        <dbReference type="ARBA" id="ARBA00023096"/>
    </source>
</evidence>
<feature type="site" description="Transition state stabilizer" evidence="4">
    <location>
        <position position="157"/>
    </location>
</feature>
<name>V9TVE0_9PROT</name>
<dbReference type="Pfam" id="PF03740">
    <property type="entry name" value="PdxJ"/>
    <property type="match status" value="1"/>
</dbReference>
<feature type="active site" description="Proton acceptor" evidence="4">
    <location>
        <position position="43"/>
    </location>
</feature>
<keyword evidence="7" id="KW-1185">Reference proteome</keyword>
<dbReference type="InterPro" id="IPR036130">
    <property type="entry name" value="Pyridoxine-5'_phos_synth"/>
</dbReference>
<gene>
    <name evidence="4 6" type="primary">pdxJ</name>
    <name evidence="6" type="ORF">P856_29</name>
</gene>
<feature type="binding site" evidence="4">
    <location>
        <position position="106"/>
    </location>
    <ligand>
        <name>1-deoxy-D-xylulose 5-phosphate</name>
        <dbReference type="ChEBI" id="CHEBI:57792"/>
    </ligand>
</feature>
<comment type="subcellular location">
    <subcellularLocation>
        <location evidence="4">Cytoplasm</location>
    </subcellularLocation>
</comment>
<evidence type="ECO:0000313" key="7">
    <source>
        <dbReference type="Proteomes" id="UP000018700"/>
    </source>
</evidence>
<keyword evidence="1 4" id="KW-0963">Cytoplasm</keyword>
<feature type="binding site" evidence="4">
    <location>
        <position position="198"/>
    </location>
    <ligand>
        <name>3-amino-2-oxopropyl phosphate</name>
        <dbReference type="ChEBI" id="CHEBI:57279"/>
    </ligand>
</feature>
<feature type="binding site" evidence="4">
    <location>
        <position position="18"/>
    </location>
    <ligand>
        <name>3-amino-2-oxopropyl phosphate</name>
        <dbReference type="ChEBI" id="CHEBI:57279"/>
    </ligand>
</feature>
<dbReference type="GO" id="GO:0033856">
    <property type="term" value="F:pyridoxine 5'-phosphate synthase activity"/>
    <property type="evidence" value="ECO:0007669"/>
    <property type="project" value="UniProtKB-UniRule"/>
</dbReference>
<dbReference type="EMBL" id="CP006745">
    <property type="protein sequence ID" value="AHC73280.1"/>
    <property type="molecule type" value="Genomic_DNA"/>
</dbReference>
<organism evidence="6 7">
    <name type="scientific">Candidatus Endolissoclinum faulkneri L5</name>
    <dbReference type="NCBI Taxonomy" id="1401328"/>
    <lineage>
        <taxon>Bacteria</taxon>
        <taxon>Pseudomonadati</taxon>
        <taxon>Pseudomonadota</taxon>
        <taxon>Alphaproteobacteria</taxon>
        <taxon>Rhodospirillales</taxon>
        <taxon>Rhodospirillaceae</taxon>
        <taxon>Candidatus Endolissoclinum</taxon>
    </lineage>
</organism>
<proteinExistence type="inferred from homology"/>
<dbReference type="CDD" id="cd00003">
    <property type="entry name" value="PNPsynthase"/>
    <property type="match status" value="1"/>
</dbReference>
<dbReference type="Gene3D" id="3.20.20.70">
    <property type="entry name" value="Aldolase class I"/>
    <property type="match status" value="1"/>
</dbReference>
<feature type="binding site" evidence="4">
    <location>
        <position position="45"/>
    </location>
    <ligand>
        <name>1-deoxy-D-xylulose 5-phosphate</name>
        <dbReference type="ChEBI" id="CHEBI:57792"/>
    </ligand>
</feature>
<comment type="similarity">
    <text evidence="4">Belongs to the PNP synthase family.</text>
</comment>
<dbReference type="STRING" id="1401328.P856_29"/>
<feature type="active site" description="Proton acceptor" evidence="4">
    <location>
        <position position="76"/>
    </location>
</feature>